<proteinExistence type="predicted"/>
<gene>
    <name evidence="2" type="ORF">CCAX7_50980</name>
</gene>
<organism evidence="2 3">
    <name type="scientific">Capsulimonas corticalis</name>
    <dbReference type="NCBI Taxonomy" id="2219043"/>
    <lineage>
        <taxon>Bacteria</taxon>
        <taxon>Bacillati</taxon>
        <taxon>Armatimonadota</taxon>
        <taxon>Armatimonadia</taxon>
        <taxon>Capsulimonadales</taxon>
        <taxon>Capsulimonadaceae</taxon>
        <taxon>Capsulimonas</taxon>
    </lineage>
</organism>
<feature type="compositionally biased region" description="Basic and acidic residues" evidence="1">
    <location>
        <begin position="52"/>
        <end position="66"/>
    </location>
</feature>
<dbReference type="EMBL" id="AP025739">
    <property type="protein sequence ID" value="BDI33047.1"/>
    <property type="molecule type" value="Genomic_DNA"/>
</dbReference>
<dbReference type="Proteomes" id="UP000287394">
    <property type="component" value="Chromosome"/>
</dbReference>
<keyword evidence="3" id="KW-1185">Reference proteome</keyword>
<dbReference type="AlphaFoldDB" id="A0A402CPG9"/>
<sequence>MIDPRIDSALIEGQHAPNQWVARERFRHAAADHEIDLHSRKGMGKGANTGGRKQDIPHPAKPDNKRSSKLHGATYYTKGTVHFASKDASSKRRAAATTGSTSIPSIRPLGDSITLRRSP</sequence>
<feature type="region of interest" description="Disordered" evidence="1">
    <location>
        <begin position="34"/>
        <end position="119"/>
    </location>
</feature>
<reference evidence="2 3" key="1">
    <citation type="journal article" date="2019" name="Int. J. Syst. Evol. Microbiol.">
        <title>Capsulimonas corticalis gen. nov., sp. nov., an aerobic capsulated bacterium, of a novel bacterial order, Capsulimonadales ord. nov., of the class Armatimonadia of the phylum Armatimonadetes.</title>
        <authorList>
            <person name="Li J."/>
            <person name="Kudo C."/>
            <person name="Tonouchi A."/>
        </authorList>
    </citation>
    <scope>NUCLEOTIDE SEQUENCE [LARGE SCALE GENOMIC DNA]</scope>
    <source>
        <strain evidence="2 3">AX-7</strain>
    </source>
</reference>
<name>A0A402CPG9_9BACT</name>
<accession>A0A402CPG9</accession>
<evidence type="ECO:0000313" key="3">
    <source>
        <dbReference type="Proteomes" id="UP000287394"/>
    </source>
</evidence>
<evidence type="ECO:0000313" key="2">
    <source>
        <dbReference type="EMBL" id="BDI33047.1"/>
    </source>
</evidence>
<protein>
    <submittedName>
        <fullName evidence="2">Uncharacterized protein</fullName>
    </submittedName>
</protein>
<dbReference type="KEGG" id="ccot:CCAX7_50980"/>
<evidence type="ECO:0000256" key="1">
    <source>
        <dbReference type="SAM" id="MobiDB-lite"/>
    </source>
</evidence>